<evidence type="ECO:0000313" key="2">
    <source>
        <dbReference type="Proteomes" id="UP000829362"/>
    </source>
</evidence>
<dbReference type="EMBL" id="OL473597">
    <property type="protein sequence ID" value="UNH61244.1"/>
    <property type="molecule type" value="Genomic_DNA"/>
</dbReference>
<organism evidence="1 2">
    <name type="scientific">Synechococcus phage S-SZBM1</name>
    <dbReference type="NCBI Taxonomy" id="2926475"/>
    <lineage>
        <taxon>Viruses</taxon>
        <taxon>Duplodnaviria</taxon>
        <taxon>Heunggongvirae</taxon>
        <taxon>Uroviricota</taxon>
        <taxon>Caudoviricetes</taxon>
        <taxon>Pantevenvirales</taxon>
        <taxon>Kyanoviridae</taxon>
        <taxon>Shenzhenivirus</taxon>
        <taxon>Shenzhenivirus sszbm1</taxon>
    </lineage>
</organism>
<reference evidence="1" key="1">
    <citation type="submission" date="2021-11" db="EMBL/GenBank/DDBJ databases">
        <authorList>
            <person name="Rong C."/>
            <person name="Yang Y."/>
            <person name="Li S."/>
            <person name="Zhou K."/>
            <person name="Xu Y."/>
            <person name="Zhang R."/>
            <person name="Zhang Y."/>
        </authorList>
    </citation>
    <scope>NUCLEOTIDE SEQUENCE</scope>
</reference>
<protein>
    <submittedName>
        <fullName evidence="1">Uncharacterized protein</fullName>
    </submittedName>
</protein>
<keyword evidence="2" id="KW-1185">Reference proteome</keyword>
<accession>A0AC61TSP0</accession>
<evidence type="ECO:0000313" key="1">
    <source>
        <dbReference type="EMBL" id="UNH61244.1"/>
    </source>
</evidence>
<proteinExistence type="predicted"/>
<dbReference type="Proteomes" id="UP000829362">
    <property type="component" value="Segment"/>
</dbReference>
<sequence length="52" mass="5895">MIEFMLASVLTCQDANQIIDKVKANQELPYHIQVEVVTEIKAATDCKWDAND</sequence>
<gene>
    <name evidence="1" type="ORF">SSZBM1_127</name>
</gene>
<name>A0AC61TSP0_9CAUD</name>